<keyword evidence="3" id="KW-1185">Reference proteome</keyword>
<evidence type="ECO:0000313" key="2">
    <source>
        <dbReference type="EMBL" id="MPC38415.1"/>
    </source>
</evidence>
<sequence length="66" mass="6831">MLGQLDDYTCAVPLAASFSSTPSPLPLGQRHHKKELCLVDATQPSDGLSGSPGDSSPADATRIHPS</sequence>
<comment type="caution">
    <text evidence="2">The sequence shown here is derived from an EMBL/GenBank/DDBJ whole genome shotgun (WGS) entry which is preliminary data.</text>
</comment>
<accession>A0A5B7EYA3</accession>
<reference evidence="2 3" key="1">
    <citation type="submission" date="2019-05" db="EMBL/GenBank/DDBJ databases">
        <title>Another draft genome of Portunus trituberculatus and its Hox gene families provides insights of decapod evolution.</title>
        <authorList>
            <person name="Jeong J.-H."/>
            <person name="Song I."/>
            <person name="Kim S."/>
            <person name="Choi T."/>
            <person name="Kim D."/>
            <person name="Ryu S."/>
            <person name="Kim W."/>
        </authorList>
    </citation>
    <scope>NUCLEOTIDE SEQUENCE [LARGE SCALE GENOMIC DNA]</scope>
    <source>
        <tissue evidence="2">Muscle</tissue>
    </source>
</reference>
<dbReference type="OrthoDB" id="1937934at2759"/>
<feature type="region of interest" description="Disordered" evidence="1">
    <location>
        <begin position="40"/>
        <end position="66"/>
    </location>
</feature>
<evidence type="ECO:0000256" key="1">
    <source>
        <dbReference type="SAM" id="MobiDB-lite"/>
    </source>
</evidence>
<evidence type="ECO:0000313" key="3">
    <source>
        <dbReference type="Proteomes" id="UP000324222"/>
    </source>
</evidence>
<dbReference type="EMBL" id="VSRR010004058">
    <property type="protein sequence ID" value="MPC38415.1"/>
    <property type="molecule type" value="Genomic_DNA"/>
</dbReference>
<dbReference type="AlphaFoldDB" id="A0A5B7EYA3"/>
<feature type="compositionally biased region" description="Low complexity" evidence="1">
    <location>
        <begin position="44"/>
        <end position="60"/>
    </location>
</feature>
<dbReference type="Proteomes" id="UP000324222">
    <property type="component" value="Unassembled WGS sequence"/>
</dbReference>
<proteinExistence type="predicted"/>
<protein>
    <submittedName>
        <fullName evidence="2">Uncharacterized protein</fullName>
    </submittedName>
</protein>
<gene>
    <name evidence="2" type="ORF">E2C01_031921</name>
</gene>
<name>A0A5B7EYA3_PORTR</name>
<organism evidence="2 3">
    <name type="scientific">Portunus trituberculatus</name>
    <name type="common">Swimming crab</name>
    <name type="synonym">Neptunus trituberculatus</name>
    <dbReference type="NCBI Taxonomy" id="210409"/>
    <lineage>
        <taxon>Eukaryota</taxon>
        <taxon>Metazoa</taxon>
        <taxon>Ecdysozoa</taxon>
        <taxon>Arthropoda</taxon>
        <taxon>Crustacea</taxon>
        <taxon>Multicrustacea</taxon>
        <taxon>Malacostraca</taxon>
        <taxon>Eumalacostraca</taxon>
        <taxon>Eucarida</taxon>
        <taxon>Decapoda</taxon>
        <taxon>Pleocyemata</taxon>
        <taxon>Brachyura</taxon>
        <taxon>Eubrachyura</taxon>
        <taxon>Portunoidea</taxon>
        <taxon>Portunidae</taxon>
        <taxon>Portuninae</taxon>
        <taxon>Portunus</taxon>
    </lineage>
</organism>